<dbReference type="PANTHER" id="PTHR12300:SF161">
    <property type="entry name" value="RECEPTOR EXPRESSION-ENHANCING PROTEIN"/>
    <property type="match status" value="1"/>
</dbReference>
<gene>
    <name evidence="7" type="ORF">M501DRAFT_929744</name>
</gene>
<dbReference type="OrthoDB" id="10009287at2759"/>
<evidence type="ECO:0000256" key="6">
    <source>
        <dbReference type="RuleBase" id="RU362006"/>
    </source>
</evidence>
<proteinExistence type="inferred from homology"/>
<dbReference type="InterPro" id="IPR004345">
    <property type="entry name" value="TB2_DP1_HVA22"/>
</dbReference>
<feature type="transmembrane region" description="Helical" evidence="6">
    <location>
        <begin position="116"/>
        <end position="136"/>
    </location>
</feature>
<dbReference type="EMBL" id="MU006091">
    <property type="protein sequence ID" value="KAF2841633.1"/>
    <property type="molecule type" value="Genomic_DNA"/>
</dbReference>
<evidence type="ECO:0000256" key="3">
    <source>
        <dbReference type="ARBA" id="ARBA00022692"/>
    </source>
</evidence>
<feature type="transmembrane region" description="Helical" evidence="6">
    <location>
        <begin position="58"/>
        <end position="77"/>
    </location>
</feature>
<evidence type="ECO:0000256" key="5">
    <source>
        <dbReference type="ARBA" id="ARBA00023136"/>
    </source>
</evidence>
<dbReference type="AlphaFoldDB" id="A0A9P4VS34"/>
<evidence type="ECO:0000256" key="2">
    <source>
        <dbReference type="ARBA" id="ARBA00008573"/>
    </source>
</evidence>
<organism evidence="7 8">
    <name type="scientific">Patellaria atrata CBS 101060</name>
    <dbReference type="NCBI Taxonomy" id="1346257"/>
    <lineage>
        <taxon>Eukaryota</taxon>
        <taxon>Fungi</taxon>
        <taxon>Dikarya</taxon>
        <taxon>Ascomycota</taxon>
        <taxon>Pezizomycotina</taxon>
        <taxon>Dothideomycetes</taxon>
        <taxon>Dothideomycetes incertae sedis</taxon>
        <taxon>Patellariales</taxon>
        <taxon>Patellariaceae</taxon>
        <taxon>Patellaria</taxon>
    </lineage>
</organism>
<keyword evidence="8" id="KW-1185">Reference proteome</keyword>
<feature type="transmembrane region" description="Helical" evidence="6">
    <location>
        <begin position="36"/>
        <end position="52"/>
    </location>
</feature>
<evidence type="ECO:0000313" key="8">
    <source>
        <dbReference type="Proteomes" id="UP000799429"/>
    </source>
</evidence>
<evidence type="ECO:0000313" key="7">
    <source>
        <dbReference type="EMBL" id="KAF2841633.1"/>
    </source>
</evidence>
<dbReference type="GO" id="GO:0016020">
    <property type="term" value="C:membrane"/>
    <property type="evidence" value="ECO:0007669"/>
    <property type="project" value="UniProtKB-SubCell"/>
</dbReference>
<name>A0A9P4VS34_9PEZI</name>
<dbReference type="Pfam" id="PF03134">
    <property type="entry name" value="TB2_DP1_HVA22"/>
    <property type="match status" value="1"/>
</dbReference>
<comment type="caution">
    <text evidence="7">The sequence shown here is derived from an EMBL/GenBank/DDBJ whole genome shotgun (WGS) entry which is preliminary data.</text>
</comment>
<comment type="similarity">
    <text evidence="2 6">Belongs to the DP1 family.</text>
</comment>
<comment type="subcellular location">
    <subcellularLocation>
        <location evidence="1 6">Membrane</location>
        <topology evidence="1 6">Multi-pass membrane protein</topology>
    </subcellularLocation>
</comment>
<protein>
    <recommendedName>
        <fullName evidence="6">Protein YOP1</fullName>
    </recommendedName>
</protein>
<reference evidence="7" key="1">
    <citation type="journal article" date="2020" name="Stud. Mycol.">
        <title>101 Dothideomycetes genomes: a test case for predicting lifestyles and emergence of pathogens.</title>
        <authorList>
            <person name="Haridas S."/>
            <person name="Albert R."/>
            <person name="Binder M."/>
            <person name="Bloem J."/>
            <person name="Labutti K."/>
            <person name="Salamov A."/>
            <person name="Andreopoulos B."/>
            <person name="Baker S."/>
            <person name="Barry K."/>
            <person name="Bills G."/>
            <person name="Bluhm B."/>
            <person name="Cannon C."/>
            <person name="Castanera R."/>
            <person name="Culley D."/>
            <person name="Daum C."/>
            <person name="Ezra D."/>
            <person name="Gonzalez J."/>
            <person name="Henrissat B."/>
            <person name="Kuo A."/>
            <person name="Liang C."/>
            <person name="Lipzen A."/>
            <person name="Lutzoni F."/>
            <person name="Magnuson J."/>
            <person name="Mondo S."/>
            <person name="Nolan M."/>
            <person name="Ohm R."/>
            <person name="Pangilinan J."/>
            <person name="Park H.-J."/>
            <person name="Ramirez L."/>
            <person name="Alfaro M."/>
            <person name="Sun H."/>
            <person name="Tritt A."/>
            <person name="Yoshinaga Y."/>
            <person name="Zwiers L.-H."/>
            <person name="Turgeon B."/>
            <person name="Goodwin S."/>
            <person name="Spatafora J."/>
            <person name="Crous P."/>
            <person name="Grigoriev I."/>
        </authorList>
    </citation>
    <scope>NUCLEOTIDE SEQUENCE</scope>
    <source>
        <strain evidence="7">CBS 101060</strain>
    </source>
</reference>
<feature type="transmembrane region" description="Helical" evidence="6">
    <location>
        <begin position="89"/>
        <end position="110"/>
    </location>
</feature>
<accession>A0A9P4VS34</accession>
<keyword evidence="5 6" id="KW-0472">Membrane</keyword>
<keyword evidence="3 6" id="KW-0812">Transmembrane</keyword>
<evidence type="ECO:0000256" key="4">
    <source>
        <dbReference type="ARBA" id="ARBA00022989"/>
    </source>
</evidence>
<keyword evidence="4 6" id="KW-1133">Transmembrane helix</keyword>
<dbReference type="PANTHER" id="PTHR12300">
    <property type="entry name" value="HVA22-LIKE PROTEINS"/>
    <property type="match status" value="1"/>
</dbReference>
<evidence type="ECO:0000256" key="1">
    <source>
        <dbReference type="ARBA" id="ARBA00004141"/>
    </source>
</evidence>
<dbReference type="Proteomes" id="UP000799429">
    <property type="component" value="Unassembled WGS sequence"/>
</dbReference>
<sequence>MSFQERAQHQISQLDKELSKYPALNNLEQQTSVPKVYVVLGLGALYFFLIFFNIAGEFLVNTAGFLIPAYYSLNALFSASKIDDSQWLTYWVVYAFLTVFESAVNAVYWFPFYYTFKFVLVIWMALPQTAGAQVVFRSLIHPVFSRYFSQSGSTAANLRSQADQATKSQ</sequence>